<gene>
    <name evidence="1" type="ORF">FRX48_04690</name>
</gene>
<dbReference type="OrthoDB" id="4148767at2759"/>
<reference evidence="1 2" key="1">
    <citation type="submission" date="2019-09" db="EMBL/GenBank/DDBJ databases">
        <title>The hologenome of the rock-dwelling lichen Lasallia pustulata.</title>
        <authorList>
            <person name="Greshake Tzovaras B."/>
            <person name="Segers F."/>
            <person name="Bicker A."/>
            <person name="Dal Grande F."/>
            <person name="Otte J."/>
            <person name="Hankeln T."/>
            <person name="Schmitt I."/>
            <person name="Ebersberger I."/>
        </authorList>
    </citation>
    <scope>NUCLEOTIDE SEQUENCE [LARGE SCALE GENOMIC DNA]</scope>
    <source>
        <strain evidence="1">A1-1</strain>
    </source>
</reference>
<protein>
    <submittedName>
        <fullName evidence="1">Uncharacterized protein</fullName>
    </submittedName>
</protein>
<comment type="caution">
    <text evidence="1">The sequence shown here is derived from an EMBL/GenBank/DDBJ whole genome shotgun (WGS) entry which is preliminary data.</text>
</comment>
<evidence type="ECO:0000313" key="1">
    <source>
        <dbReference type="EMBL" id="KAA6411410.1"/>
    </source>
</evidence>
<proteinExistence type="predicted"/>
<accession>A0A5M8PPI8</accession>
<name>A0A5M8PPI8_9LECA</name>
<sequence>MNDTVKTLIREFKRLERPFLEDYAVDRDMDMDRADDSLRSDYKTMDLGRRIISLRSKSDVLQLADRVERVQMRRIARETTDALLAIQSVE</sequence>
<dbReference type="Proteomes" id="UP000324767">
    <property type="component" value="Unassembled WGS sequence"/>
</dbReference>
<dbReference type="AlphaFoldDB" id="A0A5M8PPI8"/>
<organism evidence="1 2">
    <name type="scientific">Lasallia pustulata</name>
    <dbReference type="NCBI Taxonomy" id="136370"/>
    <lineage>
        <taxon>Eukaryota</taxon>
        <taxon>Fungi</taxon>
        <taxon>Dikarya</taxon>
        <taxon>Ascomycota</taxon>
        <taxon>Pezizomycotina</taxon>
        <taxon>Lecanoromycetes</taxon>
        <taxon>OSLEUM clade</taxon>
        <taxon>Umbilicariomycetidae</taxon>
        <taxon>Umbilicariales</taxon>
        <taxon>Umbilicariaceae</taxon>
        <taxon>Lasallia</taxon>
    </lineage>
</organism>
<evidence type="ECO:0000313" key="2">
    <source>
        <dbReference type="Proteomes" id="UP000324767"/>
    </source>
</evidence>
<dbReference type="EMBL" id="VXIT01000007">
    <property type="protein sequence ID" value="KAA6411410.1"/>
    <property type="molecule type" value="Genomic_DNA"/>
</dbReference>